<dbReference type="EMBL" id="AP025739">
    <property type="protein sequence ID" value="BDI31174.1"/>
    <property type="molecule type" value="Genomic_DNA"/>
</dbReference>
<reference evidence="7 8" key="1">
    <citation type="journal article" date="2019" name="Int. J. Syst. Evol. Microbiol.">
        <title>Capsulimonas corticalis gen. nov., sp. nov., an aerobic capsulated bacterium, of a novel bacterial order, Capsulimonadales ord. nov., of the class Armatimonadia of the phylum Armatimonadetes.</title>
        <authorList>
            <person name="Li J."/>
            <person name="Kudo C."/>
            <person name="Tonouchi A."/>
        </authorList>
    </citation>
    <scope>NUCLEOTIDE SEQUENCE [LARGE SCALE GENOMIC DNA]</scope>
    <source>
        <strain evidence="7 8">AX-7</strain>
    </source>
</reference>
<proteinExistence type="inferred from homology"/>
<dbReference type="KEGG" id="ccot:CCAX7_32250"/>
<comment type="catalytic activity">
    <reaction evidence="1 6">
        <text>The enzyme specifically hydrolyzes (1-&gt;4)-beta-D-galactosidic linkages in type I arabinogalactans.</text>
        <dbReference type="EC" id="3.2.1.89"/>
    </reaction>
</comment>
<dbReference type="InterPro" id="IPR011683">
    <property type="entry name" value="Glyco_hydro_53"/>
</dbReference>
<dbReference type="EC" id="3.2.1.89" evidence="3 6"/>
<evidence type="ECO:0000256" key="6">
    <source>
        <dbReference type="RuleBase" id="RU361192"/>
    </source>
</evidence>
<evidence type="ECO:0000313" key="7">
    <source>
        <dbReference type="EMBL" id="BDI31174.1"/>
    </source>
</evidence>
<organism evidence="7 8">
    <name type="scientific">Capsulimonas corticalis</name>
    <dbReference type="NCBI Taxonomy" id="2219043"/>
    <lineage>
        <taxon>Bacteria</taxon>
        <taxon>Bacillati</taxon>
        <taxon>Armatimonadota</taxon>
        <taxon>Armatimonadia</taxon>
        <taxon>Capsulimonadales</taxon>
        <taxon>Capsulimonadaceae</taxon>
        <taxon>Capsulimonas</taxon>
    </lineage>
</organism>
<keyword evidence="4 6" id="KW-0378">Hydrolase</keyword>
<evidence type="ECO:0000256" key="2">
    <source>
        <dbReference type="ARBA" id="ARBA00010687"/>
    </source>
</evidence>
<dbReference type="Pfam" id="PF07745">
    <property type="entry name" value="Glyco_hydro_53"/>
    <property type="match status" value="1"/>
</dbReference>
<evidence type="ECO:0000313" key="8">
    <source>
        <dbReference type="Proteomes" id="UP000287394"/>
    </source>
</evidence>
<dbReference type="PANTHER" id="PTHR34983:SF1">
    <property type="entry name" value="ARABINOGALACTAN ENDO-BETA-1,4-GALACTANASE A"/>
    <property type="match status" value="1"/>
</dbReference>
<accession>A0A402D478</accession>
<comment type="similarity">
    <text evidence="2 6">Belongs to the glycosyl hydrolase 53 family.</text>
</comment>
<evidence type="ECO:0000256" key="3">
    <source>
        <dbReference type="ARBA" id="ARBA00012556"/>
    </source>
</evidence>
<name>A0A402D478_9BACT</name>
<keyword evidence="5 6" id="KW-0326">Glycosidase</keyword>
<dbReference type="RefSeq" id="WP_119324289.1">
    <property type="nucleotide sequence ID" value="NZ_AP025739.1"/>
</dbReference>
<feature type="chain" id="PRO_5042620936" description="Arabinogalactan endo-beta-1,4-galactanase" evidence="6">
    <location>
        <begin position="33"/>
        <end position="386"/>
    </location>
</feature>
<dbReference type="InterPro" id="IPR017853">
    <property type="entry name" value="GH"/>
</dbReference>
<sequence length="386" mass="42024">MFPFLFARPAKPLGVLISALVFASAGSAPALAQPQRADAFVAGADCSHVAYFESQGGVYRDGGVAKDPFAILKEHGVNCVRLRVYTSSTAQAKADPYNAINNLDYTVPLARRVKAAGLKLLIDFHYSDTWADPGHQAAPAAWRDLPFDKLEQQMYAYNRDAIAALKRAGAMPDYVQVGNETPGGLLWPMGKVGGSTDSPEQWSQLGRLMNAAVRGIEKSSGAKRPKIIVHLDRGGDWGTTKWFFDHLLEQHVKFDIIGESYYPYWQGSLENLRACLNGAAARYQKPVVIAETDFPWNPQDEFAKDSAKLAGIPASQQGQVQFVETLGKVLREVPGGRGAGIYWWAAEYLPLTGVRLGGFEGRSFFDAGGNALPVIDAMGKLARTSR</sequence>
<dbReference type="FunCoup" id="A0A402D478">
    <property type="interactions" value="65"/>
</dbReference>
<gene>
    <name evidence="7" type="ORF">CCAX7_32250</name>
</gene>
<dbReference type="Gene3D" id="3.20.20.80">
    <property type="entry name" value="Glycosidases"/>
    <property type="match status" value="1"/>
</dbReference>
<dbReference type="AlphaFoldDB" id="A0A402D478"/>
<evidence type="ECO:0000256" key="4">
    <source>
        <dbReference type="ARBA" id="ARBA00022801"/>
    </source>
</evidence>
<protein>
    <recommendedName>
        <fullName evidence="3 6">Arabinogalactan endo-beta-1,4-galactanase</fullName>
        <ecNumber evidence="3 6">3.2.1.89</ecNumber>
    </recommendedName>
</protein>
<evidence type="ECO:0000256" key="1">
    <source>
        <dbReference type="ARBA" id="ARBA00001695"/>
    </source>
</evidence>
<dbReference type="OrthoDB" id="9768786at2"/>
<dbReference type="GO" id="GO:0015926">
    <property type="term" value="F:glucosidase activity"/>
    <property type="evidence" value="ECO:0007669"/>
    <property type="project" value="InterPro"/>
</dbReference>
<keyword evidence="8" id="KW-1185">Reference proteome</keyword>
<keyword evidence="6" id="KW-0732">Signal</keyword>
<dbReference type="PANTHER" id="PTHR34983">
    <property type="entry name" value="ARABINOGALACTAN ENDO-BETA-1,4-GALACTANASE A"/>
    <property type="match status" value="1"/>
</dbReference>
<dbReference type="GO" id="GO:0045490">
    <property type="term" value="P:pectin catabolic process"/>
    <property type="evidence" value="ECO:0007669"/>
    <property type="project" value="TreeGrafter"/>
</dbReference>
<dbReference type="Proteomes" id="UP000287394">
    <property type="component" value="Chromosome"/>
</dbReference>
<dbReference type="GO" id="GO:0031218">
    <property type="term" value="F:arabinogalactan endo-1,4-beta-galactosidase activity"/>
    <property type="evidence" value="ECO:0007669"/>
    <property type="project" value="UniProtKB-EC"/>
</dbReference>
<evidence type="ECO:0000256" key="5">
    <source>
        <dbReference type="ARBA" id="ARBA00023295"/>
    </source>
</evidence>
<dbReference type="SUPFAM" id="SSF51445">
    <property type="entry name" value="(Trans)glycosidases"/>
    <property type="match status" value="1"/>
</dbReference>
<feature type="signal peptide" evidence="6">
    <location>
        <begin position="1"/>
        <end position="32"/>
    </location>
</feature>